<dbReference type="SUPFAM" id="SSF159006">
    <property type="entry name" value="YopX-like"/>
    <property type="match status" value="1"/>
</dbReference>
<sequence>MIPKFRAWDKETAEMCNVGALYFSRDYELEAVSVHLPNGYVVNRSLTQVNLMQSTGLKDKNGVEIFEGDIVKVSNHPFQKNDNGIGIEINGNYVIGWSEYSLSWLAGNLILAELKPFIEVIGNIYENPELLEVEG</sequence>
<dbReference type="InterPro" id="IPR010024">
    <property type="entry name" value="CHP16711"/>
</dbReference>
<dbReference type="AlphaFoldDB" id="R2V6N0"/>
<dbReference type="NCBIfam" id="TIGR01671">
    <property type="entry name" value="phage_TIGR01671"/>
    <property type="match status" value="1"/>
</dbReference>
<feature type="domain" description="YopX protein" evidence="1">
    <location>
        <begin position="4"/>
        <end position="132"/>
    </location>
</feature>
<dbReference type="Proteomes" id="UP000013750">
    <property type="component" value="Unassembled WGS sequence"/>
</dbReference>
<dbReference type="Proteomes" id="UP000014160">
    <property type="component" value="Unassembled WGS sequence"/>
</dbReference>
<evidence type="ECO:0000313" key="5">
    <source>
        <dbReference type="Proteomes" id="UP000014160"/>
    </source>
</evidence>
<dbReference type="eggNOG" id="ENOG5030W4Q">
    <property type="taxonomic scope" value="Bacteria"/>
</dbReference>
<dbReference type="PATRIC" id="fig|1158614.3.peg.3326"/>
<dbReference type="InterPro" id="IPR023385">
    <property type="entry name" value="YopX-like_C"/>
</dbReference>
<accession>R2V6N0</accession>
<dbReference type="EMBL" id="ASWH01000001">
    <property type="protein sequence ID" value="EOW81325.1"/>
    <property type="molecule type" value="Genomic_DNA"/>
</dbReference>
<name>R2V6N0_9ENTE</name>
<evidence type="ECO:0000259" key="1">
    <source>
        <dbReference type="Pfam" id="PF09643"/>
    </source>
</evidence>
<protein>
    <recommendedName>
        <fullName evidence="1">YopX protein domain-containing protein</fullName>
    </recommendedName>
</protein>
<evidence type="ECO:0000313" key="2">
    <source>
        <dbReference type="EMBL" id="EOI53400.1"/>
    </source>
</evidence>
<evidence type="ECO:0000313" key="4">
    <source>
        <dbReference type="Proteomes" id="UP000013750"/>
    </source>
</evidence>
<proteinExistence type="predicted"/>
<reference evidence="3 5" key="2">
    <citation type="submission" date="2013-03" db="EMBL/GenBank/DDBJ databases">
        <title>The Genome Sequence of Enterococcus gilvus ATCC BAA-350 (PacBio/Illumina hybrid assembly).</title>
        <authorList>
            <consortium name="The Broad Institute Genomics Platform"/>
            <consortium name="The Broad Institute Genome Sequencing Center for Infectious Disease"/>
            <person name="Earl A."/>
            <person name="Russ C."/>
            <person name="Gilmore M."/>
            <person name="Surin D."/>
            <person name="Walker B."/>
            <person name="Young S."/>
            <person name="Zeng Q."/>
            <person name="Gargeya S."/>
            <person name="Fitzgerald M."/>
            <person name="Haas B."/>
            <person name="Abouelleil A."/>
            <person name="Allen A.W."/>
            <person name="Alvarado L."/>
            <person name="Arachchi H.M."/>
            <person name="Berlin A.M."/>
            <person name="Chapman S.B."/>
            <person name="Gainer-Dewar J."/>
            <person name="Goldberg J."/>
            <person name="Griggs A."/>
            <person name="Gujja S."/>
            <person name="Hansen M."/>
            <person name="Howarth C."/>
            <person name="Imamovic A."/>
            <person name="Ireland A."/>
            <person name="Larimer J."/>
            <person name="McCowan C."/>
            <person name="Murphy C."/>
            <person name="Pearson M."/>
            <person name="Poon T.W."/>
            <person name="Priest M."/>
            <person name="Roberts A."/>
            <person name="Saif S."/>
            <person name="Shea T."/>
            <person name="Sisk P."/>
            <person name="Sykes S."/>
            <person name="Wortman J."/>
            <person name="Nusbaum C."/>
            <person name="Birren B."/>
        </authorList>
    </citation>
    <scope>NUCLEOTIDE SEQUENCE [LARGE SCALE GENOMIC DNA]</scope>
    <source>
        <strain evidence="3 5">ATCC BAA-350</strain>
    </source>
</reference>
<dbReference type="EMBL" id="AJDQ01000012">
    <property type="protein sequence ID" value="EOI53400.1"/>
    <property type="molecule type" value="Genomic_DNA"/>
</dbReference>
<reference evidence="2 4" key="1">
    <citation type="submission" date="2013-02" db="EMBL/GenBank/DDBJ databases">
        <title>The Genome Sequence of Enterococcus gilvus ATCC BAA-350.</title>
        <authorList>
            <consortium name="The Broad Institute Genome Sequencing Platform"/>
            <consortium name="The Broad Institute Genome Sequencing Center for Infectious Disease"/>
            <person name="Earl A.M."/>
            <person name="Gilmore M.S."/>
            <person name="Lebreton F."/>
            <person name="Walker B."/>
            <person name="Young S.K."/>
            <person name="Zeng Q."/>
            <person name="Gargeya S."/>
            <person name="Fitzgerald M."/>
            <person name="Haas B."/>
            <person name="Abouelleil A."/>
            <person name="Alvarado L."/>
            <person name="Arachchi H.M."/>
            <person name="Berlin A.M."/>
            <person name="Chapman S.B."/>
            <person name="Dewar J."/>
            <person name="Goldberg J."/>
            <person name="Griggs A."/>
            <person name="Gujja S."/>
            <person name="Hansen M."/>
            <person name="Howarth C."/>
            <person name="Imamovic A."/>
            <person name="Larimer J."/>
            <person name="McCowan C."/>
            <person name="Murphy C."/>
            <person name="Neiman D."/>
            <person name="Pearson M."/>
            <person name="Priest M."/>
            <person name="Roberts A."/>
            <person name="Saif S."/>
            <person name="Shea T."/>
            <person name="Sisk P."/>
            <person name="Sykes S."/>
            <person name="Wortman J."/>
            <person name="Nusbaum C."/>
            <person name="Birren B."/>
        </authorList>
    </citation>
    <scope>NUCLEOTIDE SEQUENCE [LARGE SCALE GENOMIC DNA]</scope>
    <source>
        <strain evidence="2 4">ATCC BAA-350</strain>
    </source>
</reference>
<evidence type="ECO:0000313" key="3">
    <source>
        <dbReference type="EMBL" id="EOW81325.1"/>
    </source>
</evidence>
<dbReference type="RefSeq" id="WP_010781697.1">
    <property type="nucleotide sequence ID" value="NZ_ASWH01000001.1"/>
</dbReference>
<dbReference type="Pfam" id="PF09643">
    <property type="entry name" value="YopX"/>
    <property type="match status" value="1"/>
</dbReference>
<dbReference type="InterPro" id="IPR019096">
    <property type="entry name" value="YopX_protein"/>
</dbReference>
<dbReference type="OrthoDB" id="1809393at2"/>
<organism evidence="2 4">
    <name type="scientific">Enterococcus gilvus ATCC BAA-350</name>
    <dbReference type="NCBI Taxonomy" id="1158614"/>
    <lineage>
        <taxon>Bacteria</taxon>
        <taxon>Bacillati</taxon>
        <taxon>Bacillota</taxon>
        <taxon>Bacilli</taxon>
        <taxon>Lactobacillales</taxon>
        <taxon>Enterococcaceae</taxon>
        <taxon>Enterococcus</taxon>
    </lineage>
</organism>
<comment type="caution">
    <text evidence="2">The sequence shown here is derived from an EMBL/GenBank/DDBJ whole genome shotgun (WGS) entry which is preliminary data.</text>
</comment>
<gene>
    <name evidence="3" type="ORF">I592_00610</name>
    <name evidence="2" type="ORF">UKC_03352</name>
</gene>
<keyword evidence="5" id="KW-1185">Reference proteome</keyword>
<dbReference type="Gene3D" id="2.30.30.290">
    <property type="entry name" value="YopX-like domains"/>
    <property type="match status" value="1"/>
</dbReference>
<dbReference type="HOGENOM" id="CLU_107462_3_1_9"/>